<dbReference type="AlphaFoldDB" id="A0A0H5QU08"/>
<proteinExistence type="predicted"/>
<reference evidence="1" key="1">
    <citation type="submission" date="2015-04" db="EMBL/GenBank/DDBJ databases">
        <title>The genome sequence of the plant pathogenic Rhizarian Plasmodiophora brassicae reveals insights in its biotrophic life cycle and the origin of chitin synthesis.</title>
        <authorList>
            <person name="Schwelm A."/>
            <person name="Fogelqvist J."/>
            <person name="Knaust A."/>
            <person name="Julke S."/>
            <person name="Lilja T."/>
            <person name="Dhandapani V."/>
            <person name="Bonilla-Rosso G."/>
            <person name="Karlsson M."/>
            <person name="Shevchenko A."/>
            <person name="Choi S.R."/>
            <person name="Kim H.G."/>
            <person name="Park J.Y."/>
            <person name="Lim Y.P."/>
            <person name="Ludwig-Muller J."/>
            <person name="Dixelius C."/>
        </authorList>
    </citation>
    <scope>NUCLEOTIDE SEQUENCE</scope>
    <source>
        <tissue evidence="1">Potato root galls</tissue>
    </source>
</reference>
<protein>
    <submittedName>
        <fullName evidence="1">Uncharacterized protein</fullName>
    </submittedName>
</protein>
<sequence length="136" mass="14767">MCIDNGYDNDGYHMSPKGRFPLPFENADVFPDVGSSWSVGLGNGGNPVGRLRCDRGSTIDGPANGVNSGNKSIGRVNVDWEAISVIHSRTMLKRTFEMDEDTWTDSRVEPTGSGMRNSFHRSPLGILTTSKSTSLT</sequence>
<name>A0A0H5QU08_9EUKA</name>
<dbReference type="EMBL" id="HACM01004609">
    <property type="protein sequence ID" value="CRZ05051.1"/>
    <property type="molecule type" value="Transcribed_RNA"/>
</dbReference>
<accession>A0A0H5QU08</accession>
<organism evidence="1">
    <name type="scientific">Spongospora subterranea</name>
    <dbReference type="NCBI Taxonomy" id="70186"/>
    <lineage>
        <taxon>Eukaryota</taxon>
        <taxon>Sar</taxon>
        <taxon>Rhizaria</taxon>
        <taxon>Endomyxa</taxon>
        <taxon>Phytomyxea</taxon>
        <taxon>Plasmodiophorida</taxon>
        <taxon>Plasmodiophoridae</taxon>
        <taxon>Spongospora</taxon>
    </lineage>
</organism>
<evidence type="ECO:0000313" key="1">
    <source>
        <dbReference type="EMBL" id="CRZ05051.1"/>
    </source>
</evidence>
<dbReference type="EMBL" id="HACM01010829">
    <property type="protein sequence ID" value="CRZ11271.1"/>
    <property type="molecule type" value="Transcribed_RNA"/>
</dbReference>